<dbReference type="AlphaFoldDB" id="A0A6S6QYS6"/>
<evidence type="ECO:0000256" key="1">
    <source>
        <dbReference type="ARBA" id="ARBA00022723"/>
    </source>
</evidence>
<dbReference type="SUPFAM" id="SSF56300">
    <property type="entry name" value="Metallo-dependent phosphatases"/>
    <property type="match status" value="1"/>
</dbReference>
<dbReference type="EMBL" id="AP023367">
    <property type="protein sequence ID" value="BCJ94219.1"/>
    <property type="molecule type" value="Genomic_DNA"/>
</dbReference>
<dbReference type="Pfam" id="PF00149">
    <property type="entry name" value="Metallophos"/>
    <property type="match status" value="1"/>
</dbReference>
<organism evidence="3 4">
    <name type="scientific">Anaerocolumna cellulosilytica</name>
    <dbReference type="NCBI Taxonomy" id="433286"/>
    <lineage>
        <taxon>Bacteria</taxon>
        <taxon>Bacillati</taxon>
        <taxon>Bacillota</taxon>
        <taxon>Clostridia</taxon>
        <taxon>Lachnospirales</taxon>
        <taxon>Lachnospiraceae</taxon>
        <taxon>Anaerocolumna</taxon>
    </lineage>
</organism>
<dbReference type="InterPro" id="IPR051158">
    <property type="entry name" value="Metallophosphoesterase_sf"/>
</dbReference>
<protein>
    <submittedName>
        <fullName evidence="3">Phosphohydrolase</fullName>
    </submittedName>
</protein>
<dbReference type="InterPro" id="IPR004843">
    <property type="entry name" value="Calcineurin-like_PHP"/>
</dbReference>
<dbReference type="GO" id="GO:0046872">
    <property type="term" value="F:metal ion binding"/>
    <property type="evidence" value="ECO:0007669"/>
    <property type="project" value="UniProtKB-KW"/>
</dbReference>
<proteinExistence type="predicted"/>
<evidence type="ECO:0000256" key="2">
    <source>
        <dbReference type="ARBA" id="ARBA00022801"/>
    </source>
</evidence>
<evidence type="ECO:0000313" key="4">
    <source>
        <dbReference type="Proteomes" id="UP000515561"/>
    </source>
</evidence>
<reference evidence="3 4" key="1">
    <citation type="journal article" date="2016" name="Int. J. Syst. Evol. Microbiol.">
        <title>Descriptions of Anaerotaenia torta gen. nov., sp. nov. and Anaerocolumna cellulosilytica gen. nov., sp. nov. isolated from a methanogenic reactor of cattle waste.</title>
        <authorList>
            <person name="Uek A."/>
            <person name="Ohtaki Y."/>
            <person name="Kaku N."/>
            <person name="Ueki K."/>
        </authorList>
    </citation>
    <scope>NUCLEOTIDE SEQUENCE [LARGE SCALE GENOMIC DNA]</scope>
    <source>
        <strain evidence="3 4">SN021</strain>
    </source>
</reference>
<dbReference type="KEGG" id="acel:acsn021_17880"/>
<accession>A0A6S6QYS6</accession>
<keyword evidence="4" id="KW-1185">Reference proteome</keyword>
<dbReference type="RefSeq" id="WP_243167790.1">
    <property type="nucleotide sequence ID" value="NZ_AP023367.1"/>
</dbReference>
<dbReference type="CDD" id="cd07385">
    <property type="entry name" value="MPP_YkuE_C"/>
    <property type="match status" value="1"/>
</dbReference>
<sequence length="295" mass="33377">MRKIIKKILFLIAGLLGLGIIIIIISNTVVVVDKYNVIAGNVPSAFDGFKVVQLSDLHSKEFGRENGTLLKKIAKINPDIIVMTGDMVNSTDTEFSIFLTFAKKLAENYPVYYIVGNHEQALSKQNLAFIYNELKSYGVNVLDNEMAVIEKDDAKINIYGMWFNLRYYSDQTSAYVLDNPDIYYFAEDTMRKILGECGRESFNILLTHNPVFFDTYSKWGADLTLSGHIHGGMVRIPFIGGIYSPEKTFFPKYDEGLFEENDKRMIVSRGIGNGSLGFRFLNCPQIVEITLYSSK</sequence>
<dbReference type="PANTHER" id="PTHR31302">
    <property type="entry name" value="TRANSMEMBRANE PROTEIN WITH METALLOPHOSPHOESTERASE DOMAIN-RELATED"/>
    <property type="match status" value="1"/>
</dbReference>
<dbReference type="GO" id="GO:0008758">
    <property type="term" value="F:UDP-2,3-diacylglucosamine hydrolase activity"/>
    <property type="evidence" value="ECO:0007669"/>
    <property type="project" value="TreeGrafter"/>
</dbReference>
<name>A0A6S6QYS6_9FIRM</name>
<evidence type="ECO:0000313" key="3">
    <source>
        <dbReference type="EMBL" id="BCJ94219.1"/>
    </source>
</evidence>
<dbReference type="GO" id="GO:0016020">
    <property type="term" value="C:membrane"/>
    <property type="evidence" value="ECO:0007669"/>
    <property type="project" value="GOC"/>
</dbReference>
<dbReference type="GO" id="GO:0009245">
    <property type="term" value="P:lipid A biosynthetic process"/>
    <property type="evidence" value="ECO:0007669"/>
    <property type="project" value="TreeGrafter"/>
</dbReference>
<gene>
    <name evidence="3" type="ORF">acsn021_17880</name>
</gene>
<dbReference type="PANTHER" id="PTHR31302:SF31">
    <property type="entry name" value="PHOSPHODIESTERASE YAEI"/>
    <property type="match status" value="1"/>
</dbReference>
<keyword evidence="2 3" id="KW-0378">Hydrolase</keyword>
<dbReference type="InterPro" id="IPR029052">
    <property type="entry name" value="Metallo-depent_PP-like"/>
</dbReference>
<keyword evidence="1" id="KW-0479">Metal-binding</keyword>
<dbReference type="Gene3D" id="3.60.21.10">
    <property type="match status" value="1"/>
</dbReference>
<dbReference type="Proteomes" id="UP000515561">
    <property type="component" value="Chromosome"/>
</dbReference>